<evidence type="ECO:0000256" key="1">
    <source>
        <dbReference type="ARBA" id="ARBA00022448"/>
    </source>
</evidence>
<dbReference type="GO" id="GO:0016887">
    <property type="term" value="F:ATP hydrolysis activity"/>
    <property type="evidence" value="ECO:0007669"/>
    <property type="project" value="InterPro"/>
</dbReference>
<gene>
    <name evidence="5" type="ORF">SAMN04487861_12232</name>
</gene>
<dbReference type="SMART" id="SM00382">
    <property type="entry name" value="AAA"/>
    <property type="match status" value="1"/>
</dbReference>
<protein>
    <submittedName>
        <fullName evidence="5">Iron complex transport system ATP-binding protein</fullName>
    </submittedName>
</protein>
<evidence type="ECO:0000313" key="5">
    <source>
        <dbReference type="EMBL" id="SFI22612.1"/>
    </source>
</evidence>
<proteinExistence type="predicted"/>
<name>A0A1I3GH85_SELRU</name>
<dbReference type="CDD" id="cd03214">
    <property type="entry name" value="ABC_Iron-Siderophores_B12_Hemin"/>
    <property type="match status" value="1"/>
</dbReference>
<keyword evidence="2" id="KW-0547">Nucleotide-binding</keyword>
<reference evidence="5 6" key="1">
    <citation type="submission" date="2016-10" db="EMBL/GenBank/DDBJ databases">
        <authorList>
            <person name="de Groot N.N."/>
        </authorList>
    </citation>
    <scope>NUCLEOTIDE SEQUENCE [LARGE SCALE GENOMIC DNA]</scope>
    <source>
        <strain evidence="5 6">Z108</strain>
    </source>
</reference>
<dbReference type="InterPro" id="IPR003439">
    <property type="entry name" value="ABC_transporter-like_ATP-bd"/>
</dbReference>
<keyword evidence="1" id="KW-0813">Transport</keyword>
<dbReference type="EMBL" id="FOQK01000022">
    <property type="protein sequence ID" value="SFI22612.1"/>
    <property type="molecule type" value="Genomic_DNA"/>
</dbReference>
<dbReference type="Pfam" id="PF00005">
    <property type="entry name" value="ABC_tran"/>
    <property type="match status" value="1"/>
</dbReference>
<dbReference type="PANTHER" id="PTHR42794">
    <property type="entry name" value="HEMIN IMPORT ATP-BINDING PROTEIN HMUV"/>
    <property type="match status" value="1"/>
</dbReference>
<dbReference type="InterPro" id="IPR027417">
    <property type="entry name" value="P-loop_NTPase"/>
</dbReference>
<dbReference type="InterPro" id="IPR017871">
    <property type="entry name" value="ABC_transporter-like_CS"/>
</dbReference>
<evidence type="ECO:0000256" key="3">
    <source>
        <dbReference type="ARBA" id="ARBA00022840"/>
    </source>
</evidence>
<dbReference type="GO" id="GO:0005524">
    <property type="term" value="F:ATP binding"/>
    <property type="evidence" value="ECO:0007669"/>
    <property type="project" value="UniProtKB-KW"/>
</dbReference>
<dbReference type="Gene3D" id="3.40.50.300">
    <property type="entry name" value="P-loop containing nucleotide triphosphate hydrolases"/>
    <property type="match status" value="1"/>
</dbReference>
<dbReference type="PANTHER" id="PTHR42794:SF2">
    <property type="entry name" value="ABC TRANSPORTER ATP-BINDING PROTEIN"/>
    <property type="match status" value="1"/>
</dbReference>
<accession>A0A1I3GH85</accession>
<dbReference type="Proteomes" id="UP000183639">
    <property type="component" value="Unassembled WGS sequence"/>
</dbReference>
<evidence type="ECO:0000259" key="4">
    <source>
        <dbReference type="PROSITE" id="PS50893"/>
    </source>
</evidence>
<keyword evidence="3 5" id="KW-0067">ATP-binding</keyword>
<dbReference type="InterPro" id="IPR003593">
    <property type="entry name" value="AAA+_ATPase"/>
</dbReference>
<dbReference type="PROSITE" id="PS00211">
    <property type="entry name" value="ABC_TRANSPORTER_1"/>
    <property type="match status" value="1"/>
</dbReference>
<dbReference type="FunFam" id="3.40.50.300:FF:000134">
    <property type="entry name" value="Iron-enterobactin ABC transporter ATP-binding protein"/>
    <property type="match status" value="1"/>
</dbReference>
<organism evidence="5 6">
    <name type="scientific">Selenomonas ruminantium</name>
    <dbReference type="NCBI Taxonomy" id="971"/>
    <lineage>
        <taxon>Bacteria</taxon>
        <taxon>Bacillati</taxon>
        <taxon>Bacillota</taxon>
        <taxon>Negativicutes</taxon>
        <taxon>Selenomonadales</taxon>
        <taxon>Selenomonadaceae</taxon>
        <taxon>Selenomonas</taxon>
    </lineage>
</organism>
<evidence type="ECO:0000313" key="6">
    <source>
        <dbReference type="Proteomes" id="UP000183639"/>
    </source>
</evidence>
<sequence length="264" mass="29253">MLKGAYMLDLEIKDLSFSLRGKEILQDISLAVKRGEFVGIIGPNGSGKSTLLKHVYRVLRPERGEIVLLGRRLADMPLAVSAQQMAVVGQFHTVAFDFSVYDMVMMGRIPQQRHGGRITRQDKAAVERALQMVGMAGMASRRFQSLSGGEQQRVVMARALAQEPRFLLLDEPTNHLDIRYQMQLLELAAGLGIGVLAVLHDLNLAAMYCQRLYVLKGGRLTAAGEPREILTPELVRQVYGVTCEVLRGQAERPVIVFGREAVVI</sequence>
<feature type="domain" description="ABC transporter" evidence="4">
    <location>
        <begin position="10"/>
        <end position="242"/>
    </location>
</feature>
<evidence type="ECO:0000256" key="2">
    <source>
        <dbReference type="ARBA" id="ARBA00022741"/>
    </source>
</evidence>
<dbReference type="AlphaFoldDB" id="A0A1I3GH85"/>
<dbReference type="SUPFAM" id="SSF52540">
    <property type="entry name" value="P-loop containing nucleoside triphosphate hydrolases"/>
    <property type="match status" value="1"/>
</dbReference>
<dbReference type="PROSITE" id="PS50893">
    <property type="entry name" value="ABC_TRANSPORTER_2"/>
    <property type="match status" value="1"/>
</dbReference>